<evidence type="ECO:0000256" key="3">
    <source>
        <dbReference type="ARBA" id="ARBA00023163"/>
    </source>
</evidence>
<dbReference type="InterPro" id="IPR028082">
    <property type="entry name" value="Peripla_BP_I"/>
</dbReference>
<dbReference type="InterPro" id="IPR000843">
    <property type="entry name" value="HTH_LacI"/>
</dbReference>
<dbReference type="PROSITE" id="PS50932">
    <property type="entry name" value="HTH_LACI_2"/>
    <property type="match status" value="1"/>
</dbReference>
<dbReference type="Gene3D" id="3.40.50.2300">
    <property type="match status" value="2"/>
</dbReference>
<evidence type="ECO:0000313" key="7">
    <source>
        <dbReference type="Proteomes" id="UP001150259"/>
    </source>
</evidence>
<proteinExistence type="predicted"/>
<dbReference type="EMBL" id="JAPFQL010000121">
    <property type="protein sequence ID" value="MDC5699233.1"/>
    <property type="molecule type" value="Genomic_DNA"/>
</dbReference>
<feature type="compositionally biased region" description="Polar residues" evidence="4">
    <location>
        <begin position="339"/>
        <end position="357"/>
    </location>
</feature>
<dbReference type="Pfam" id="PF00356">
    <property type="entry name" value="LacI"/>
    <property type="match status" value="1"/>
</dbReference>
<dbReference type="PANTHER" id="PTHR30146">
    <property type="entry name" value="LACI-RELATED TRANSCRIPTIONAL REPRESSOR"/>
    <property type="match status" value="1"/>
</dbReference>
<dbReference type="SUPFAM" id="SSF47413">
    <property type="entry name" value="lambda repressor-like DNA-binding domains"/>
    <property type="match status" value="1"/>
</dbReference>
<sequence>MDRRPTIYDVAQAAGVAASTVSRAFARPGRVKAETARRIFDAAEQLGYRTTTLPGLVSSRTRTLALVVTDITNPFYADIIRGAHEAAHELGYTLLLSHTQEDAQLEREWTERELGAVEGVLLASSRMSDSAIRMMAKQKPVVVLNRRLPEVPSILVDNARGIRRAVEHLTELGHETVTYVAGPEASWTDGARWLGLREAAIELDLRVRRIGPCNTPTVHAGFGRAREVVAAGSTAVIAYNDAVAIGVLKGLNRLGVPVPEAVSVIGFDNTLLSEIIEPELTTVAAPLQAMGATAVKNLVAMIGGAVPSREPIVMPARLVVRRSTGQRSRKSVSPALGTTKVSGSASAAVRSTESGSR</sequence>
<dbReference type="Gene3D" id="1.10.260.40">
    <property type="entry name" value="lambda repressor-like DNA-binding domains"/>
    <property type="match status" value="1"/>
</dbReference>
<keyword evidence="1" id="KW-0805">Transcription regulation</keyword>
<dbReference type="CDD" id="cd01392">
    <property type="entry name" value="HTH_LacI"/>
    <property type="match status" value="1"/>
</dbReference>
<dbReference type="SUPFAM" id="SSF53822">
    <property type="entry name" value="Periplasmic binding protein-like I"/>
    <property type="match status" value="1"/>
</dbReference>
<dbReference type="CDD" id="cd06267">
    <property type="entry name" value="PBP1_LacI_sugar_binding-like"/>
    <property type="match status" value="1"/>
</dbReference>
<protein>
    <submittedName>
        <fullName evidence="6">LacI family transcriptional regulator</fullName>
    </submittedName>
</protein>
<name>A0ABT5GLV6_9MICO</name>
<dbReference type="PANTHER" id="PTHR30146:SF109">
    <property type="entry name" value="HTH-TYPE TRANSCRIPTIONAL REGULATOR GALS"/>
    <property type="match status" value="1"/>
</dbReference>
<reference evidence="6 7" key="1">
    <citation type="submission" date="2022-11" db="EMBL/GenBank/DDBJ databases">
        <title>Anaerobic phenanthrene biodegradation by a DNRA strain PheN6.</title>
        <authorList>
            <person name="Zhang Z."/>
        </authorList>
    </citation>
    <scope>NUCLEOTIDE SEQUENCE [LARGE SCALE GENOMIC DNA]</scope>
    <source>
        <strain evidence="6 7">PheN6</strain>
    </source>
</reference>
<evidence type="ECO:0000259" key="5">
    <source>
        <dbReference type="PROSITE" id="PS50932"/>
    </source>
</evidence>
<evidence type="ECO:0000313" key="6">
    <source>
        <dbReference type="EMBL" id="MDC5699233.1"/>
    </source>
</evidence>
<gene>
    <name evidence="6" type="ORF">OO014_18445</name>
</gene>
<evidence type="ECO:0000256" key="2">
    <source>
        <dbReference type="ARBA" id="ARBA00023125"/>
    </source>
</evidence>
<dbReference type="Pfam" id="PF13377">
    <property type="entry name" value="Peripla_BP_3"/>
    <property type="match status" value="1"/>
</dbReference>
<keyword evidence="7" id="KW-1185">Reference proteome</keyword>
<keyword evidence="3" id="KW-0804">Transcription</keyword>
<dbReference type="SMART" id="SM00354">
    <property type="entry name" value="HTH_LACI"/>
    <property type="match status" value="1"/>
</dbReference>
<evidence type="ECO:0000256" key="4">
    <source>
        <dbReference type="SAM" id="MobiDB-lite"/>
    </source>
</evidence>
<dbReference type="InterPro" id="IPR046335">
    <property type="entry name" value="LacI/GalR-like_sensor"/>
</dbReference>
<accession>A0ABT5GLV6</accession>
<keyword evidence="2" id="KW-0238">DNA-binding</keyword>
<evidence type="ECO:0000256" key="1">
    <source>
        <dbReference type="ARBA" id="ARBA00023015"/>
    </source>
</evidence>
<organism evidence="6 7">
    <name type="scientific">Intrasporangium calvum</name>
    <dbReference type="NCBI Taxonomy" id="53358"/>
    <lineage>
        <taxon>Bacteria</taxon>
        <taxon>Bacillati</taxon>
        <taxon>Actinomycetota</taxon>
        <taxon>Actinomycetes</taxon>
        <taxon>Micrococcales</taxon>
        <taxon>Intrasporangiaceae</taxon>
        <taxon>Intrasporangium</taxon>
    </lineage>
</organism>
<comment type="caution">
    <text evidence="6">The sequence shown here is derived from an EMBL/GenBank/DDBJ whole genome shotgun (WGS) entry which is preliminary data.</text>
</comment>
<feature type="domain" description="HTH lacI-type" evidence="5">
    <location>
        <begin position="5"/>
        <end position="63"/>
    </location>
</feature>
<dbReference type="RefSeq" id="WP_272463791.1">
    <property type="nucleotide sequence ID" value="NZ_JAPFQL010000121.1"/>
</dbReference>
<feature type="region of interest" description="Disordered" evidence="4">
    <location>
        <begin position="324"/>
        <end position="357"/>
    </location>
</feature>
<dbReference type="Proteomes" id="UP001150259">
    <property type="component" value="Unassembled WGS sequence"/>
</dbReference>
<dbReference type="InterPro" id="IPR010982">
    <property type="entry name" value="Lambda_DNA-bd_dom_sf"/>
</dbReference>